<organism evidence="2 3">
    <name type="scientific">Euplotes crassus</name>
    <dbReference type="NCBI Taxonomy" id="5936"/>
    <lineage>
        <taxon>Eukaryota</taxon>
        <taxon>Sar</taxon>
        <taxon>Alveolata</taxon>
        <taxon>Ciliophora</taxon>
        <taxon>Intramacronucleata</taxon>
        <taxon>Spirotrichea</taxon>
        <taxon>Hypotrichia</taxon>
        <taxon>Euplotida</taxon>
        <taxon>Euplotidae</taxon>
        <taxon>Moneuplotes</taxon>
    </lineage>
</organism>
<accession>A0AAD1Y8C1</accession>
<protein>
    <submittedName>
        <fullName evidence="2">Uncharacterized protein</fullName>
    </submittedName>
</protein>
<comment type="caution">
    <text evidence="2">The sequence shown here is derived from an EMBL/GenBank/DDBJ whole genome shotgun (WGS) entry which is preliminary data.</text>
</comment>
<sequence length="251" mass="29688">MTFGDNSPNYVGDSLHCLNNEATLPCWRRISEFIFKAEHKQFKKIIGKFRKREIHEMKNNIKRSQQVFKKIVMKNRRFARLFQKVVKHTYSQVGISNEKEISDEMRHKISEILKESLNMKIQDVKRKIKNNKRIAAIRRRTRRQNSDIEDSKSVTSEDPEDYKQLAGLQPFFEQSELQNIPTIKECIKLEEDNQNSNYDFQITEKSSSSSYTSSSSISSLEKKDVHLSNRELLLQLTRRRKQSLPKKSRFV</sequence>
<evidence type="ECO:0000256" key="1">
    <source>
        <dbReference type="SAM" id="MobiDB-lite"/>
    </source>
</evidence>
<dbReference type="Proteomes" id="UP001295684">
    <property type="component" value="Unassembled WGS sequence"/>
</dbReference>
<gene>
    <name evidence="2" type="ORF">ECRASSUSDP1_LOCUS28076</name>
</gene>
<dbReference type="AlphaFoldDB" id="A0AAD1Y8C1"/>
<reference evidence="2" key="1">
    <citation type="submission" date="2023-07" db="EMBL/GenBank/DDBJ databases">
        <authorList>
            <consortium name="AG Swart"/>
            <person name="Singh M."/>
            <person name="Singh A."/>
            <person name="Seah K."/>
            <person name="Emmerich C."/>
        </authorList>
    </citation>
    <scope>NUCLEOTIDE SEQUENCE</scope>
    <source>
        <strain evidence="2">DP1</strain>
    </source>
</reference>
<feature type="region of interest" description="Disordered" evidence="1">
    <location>
        <begin position="139"/>
        <end position="160"/>
    </location>
</feature>
<evidence type="ECO:0000313" key="2">
    <source>
        <dbReference type="EMBL" id="CAI2386457.1"/>
    </source>
</evidence>
<keyword evidence="3" id="KW-1185">Reference proteome</keyword>
<evidence type="ECO:0000313" key="3">
    <source>
        <dbReference type="Proteomes" id="UP001295684"/>
    </source>
</evidence>
<dbReference type="EMBL" id="CAMPGE010028967">
    <property type="protein sequence ID" value="CAI2386457.1"/>
    <property type="molecule type" value="Genomic_DNA"/>
</dbReference>
<proteinExistence type="predicted"/>
<name>A0AAD1Y8C1_EUPCR</name>